<feature type="transmembrane region" description="Helical" evidence="1">
    <location>
        <begin position="260"/>
        <end position="280"/>
    </location>
</feature>
<feature type="transmembrane region" description="Helical" evidence="1">
    <location>
        <begin position="189"/>
        <end position="208"/>
    </location>
</feature>
<sequence length="345" mass="34164">MSTTVRSTRDIAALLDRWAADGVVTADQAERMRADLRAPGRVPARPLVAEAMGYLGGAIVVAALGLLAGWFWADLTLAARLALVGAAALLVGGAGAAVPRRLGASGARLRAVLWLAACVALTGFLALLAADGFGWQRDAVTAFAAAVTAAVAGGLWAARPHAVQHAAFLLLVIVAAAACAALLPGNGTAAGVAVWAVGSAWAILGWGALVRPARFGLVLGAVAAMAGVAGLVGEPWGAALALVTLAAAVAGAVALRDLVLLAVAAVGTLNLLPAIVVQFFPSVLAVALVLLLVGLLLVAAAVLIGRRRSAVRHQDSRGLPVVPPSVAVGAAAFVVVAGGVLAVLS</sequence>
<feature type="transmembrane region" description="Helical" evidence="1">
    <location>
        <begin position="215"/>
        <end position="232"/>
    </location>
</feature>
<feature type="transmembrane region" description="Helical" evidence="1">
    <location>
        <begin position="111"/>
        <end position="133"/>
    </location>
</feature>
<protein>
    <recommendedName>
        <fullName evidence="2">DUF2157 domain-containing protein</fullName>
    </recommendedName>
</protein>
<dbReference type="EMBL" id="BOOY01000048">
    <property type="protein sequence ID" value="GIJ06773.1"/>
    <property type="molecule type" value="Genomic_DNA"/>
</dbReference>
<keyword evidence="4" id="KW-1185">Reference proteome</keyword>
<proteinExistence type="predicted"/>
<accession>A0A8J3YFL4</accession>
<dbReference type="InterPro" id="IPR018677">
    <property type="entry name" value="DUF2157"/>
</dbReference>
<evidence type="ECO:0000256" key="1">
    <source>
        <dbReference type="SAM" id="Phobius"/>
    </source>
</evidence>
<dbReference type="AlphaFoldDB" id="A0A8J3YFL4"/>
<keyword evidence="1" id="KW-1133">Transmembrane helix</keyword>
<evidence type="ECO:0000313" key="3">
    <source>
        <dbReference type="EMBL" id="GIJ06773.1"/>
    </source>
</evidence>
<feature type="transmembrane region" description="Helical" evidence="1">
    <location>
        <begin position="78"/>
        <end position="99"/>
    </location>
</feature>
<feature type="transmembrane region" description="Helical" evidence="1">
    <location>
        <begin position="51"/>
        <end position="72"/>
    </location>
</feature>
<dbReference type="RefSeq" id="WP_203941936.1">
    <property type="nucleotide sequence ID" value="NZ_BAAAGJ010000007.1"/>
</dbReference>
<name>A0A8J3YFL4_9ACTN</name>
<feature type="transmembrane region" description="Helical" evidence="1">
    <location>
        <begin position="286"/>
        <end position="305"/>
    </location>
</feature>
<keyword evidence="1" id="KW-0472">Membrane</keyword>
<organism evidence="3 4">
    <name type="scientific">Spirilliplanes yamanashiensis</name>
    <dbReference type="NCBI Taxonomy" id="42233"/>
    <lineage>
        <taxon>Bacteria</taxon>
        <taxon>Bacillati</taxon>
        <taxon>Actinomycetota</taxon>
        <taxon>Actinomycetes</taxon>
        <taxon>Micromonosporales</taxon>
        <taxon>Micromonosporaceae</taxon>
        <taxon>Spirilliplanes</taxon>
    </lineage>
</organism>
<dbReference type="Pfam" id="PF09925">
    <property type="entry name" value="DUF2157"/>
    <property type="match status" value="1"/>
</dbReference>
<reference evidence="3" key="1">
    <citation type="submission" date="2021-01" db="EMBL/GenBank/DDBJ databases">
        <title>Whole genome shotgun sequence of Spirilliplanes yamanashiensis NBRC 15828.</title>
        <authorList>
            <person name="Komaki H."/>
            <person name="Tamura T."/>
        </authorList>
    </citation>
    <scope>NUCLEOTIDE SEQUENCE</scope>
    <source>
        <strain evidence="3">NBRC 15828</strain>
    </source>
</reference>
<gene>
    <name evidence="3" type="ORF">Sya03_61250</name>
</gene>
<comment type="caution">
    <text evidence="3">The sequence shown here is derived from an EMBL/GenBank/DDBJ whole genome shotgun (WGS) entry which is preliminary data.</text>
</comment>
<feature type="transmembrane region" description="Helical" evidence="1">
    <location>
        <begin position="238"/>
        <end position="255"/>
    </location>
</feature>
<feature type="transmembrane region" description="Helical" evidence="1">
    <location>
        <begin position="165"/>
        <end position="183"/>
    </location>
</feature>
<keyword evidence="1" id="KW-0812">Transmembrane</keyword>
<feature type="domain" description="DUF2157" evidence="2">
    <location>
        <begin position="16"/>
        <end position="129"/>
    </location>
</feature>
<feature type="transmembrane region" description="Helical" evidence="1">
    <location>
        <begin position="326"/>
        <end position="344"/>
    </location>
</feature>
<evidence type="ECO:0000259" key="2">
    <source>
        <dbReference type="Pfam" id="PF09925"/>
    </source>
</evidence>
<evidence type="ECO:0000313" key="4">
    <source>
        <dbReference type="Proteomes" id="UP000652013"/>
    </source>
</evidence>
<feature type="transmembrane region" description="Helical" evidence="1">
    <location>
        <begin position="139"/>
        <end position="158"/>
    </location>
</feature>
<dbReference type="Proteomes" id="UP000652013">
    <property type="component" value="Unassembled WGS sequence"/>
</dbReference>